<feature type="chain" id="PRO_5030968405" description="Apple domain-containing protein" evidence="1">
    <location>
        <begin position="18"/>
        <end position="146"/>
    </location>
</feature>
<evidence type="ECO:0008006" key="3">
    <source>
        <dbReference type="Google" id="ProtNLM"/>
    </source>
</evidence>
<accession>A0A7S1YT44</accession>
<evidence type="ECO:0000256" key="1">
    <source>
        <dbReference type="SAM" id="SignalP"/>
    </source>
</evidence>
<sequence>MVASSVLFLLLSLTINAITVIGQFDTSKDCFFDRQRSDGSDLGVYSAEGPIAAPFLVFNMLECIELCQKIENCCRARYLYGNCMGRRCELYGVDSDRTGDQARGYQAIECSYLENRNCDVVIEPQERSCFEIRRGDDAGTLSCHGS</sequence>
<keyword evidence="1" id="KW-0732">Signal</keyword>
<evidence type="ECO:0000313" key="2">
    <source>
        <dbReference type="EMBL" id="CAD9318878.1"/>
    </source>
</evidence>
<proteinExistence type="predicted"/>
<reference evidence="2" key="1">
    <citation type="submission" date="2021-01" db="EMBL/GenBank/DDBJ databases">
        <authorList>
            <person name="Corre E."/>
            <person name="Pelletier E."/>
            <person name="Niang G."/>
            <person name="Scheremetjew M."/>
            <person name="Finn R."/>
            <person name="Kale V."/>
            <person name="Holt S."/>
            <person name="Cochrane G."/>
            <person name="Meng A."/>
            <person name="Brown T."/>
            <person name="Cohen L."/>
        </authorList>
    </citation>
    <scope>NUCLEOTIDE SEQUENCE</scope>
    <source>
        <strain evidence="2">Pop2</strain>
    </source>
</reference>
<dbReference type="EMBL" id="HBGN01007997">
    <property type="protein sequence ID" value="CAD9318878.1"/>
    <property type="molecule type" value="Transcribed_RNA"/>
</dbReference>
<name>A0A7S1YT44_9STRA</name>
<feature type="signal peptide" evidence="1">
    <location>
        <begin position="1"/>
        <end position="17"/>
    </location>
</feature>
<dbReference type="AlphaFoldDB" id="A0A7S1YT44"/>
<protein>
    <recommendedName>
        <fullName evidence="3">Apple domain-containing protein</fullName>
    </recommendedName>
</protein>
<organism evidence="2">
    <name type="scientific">Ditylum brightwellii</name>
    <dbReference type="NCBI Taxonomy" id="49249"/>
    <lineage>
        <taxon>Eukaryota</taxon>
        <taxon>Sar</taxon>
        <taxon>Stramenopiles</taxon>
        <taxon>Ochrophyta</taxon>
        <taxon>Bacillariophyta</taxon>
        <taxon>Mediophyceae</taxon>
        <taxon>Lithodesmiophycidae</taxon>
        <taxon>Lithodesmiales</taxon>
        <taxon>Lithodesmiaceae</taxon>
        <taxon>Ditylum</taxon>
    </lineage>
</organism>
<gene>
    <name evidence="2" type="ORF">DBRI1063_LOCUS5102</name>
</gene>